<dbReference type="FunCoup" id="A0A409X621">
    <property type="interactions" value="175"/>
</dbReference>
<organism evidence="3 4">
    <name type="scientific">Psilocybe cyanescens</name>
    <dbReference type="NCBI Taxonomy" id="93625"/>
    <lineage>
        <taxon>Eukaryota</taxon>
        <taxon>Fungi</taxon>
        <taxon>Dikarya</taxon>
        <taxon>Basidiomycota</taxon>
        <taxon>Agaricomycotina</taxon>
        <taxon>Agaricomycetes</taxon>
        <taxon>Agaricomycetidae</taxon>
        <taxon>Agaricales</taxon>
        <taxon>Agaricineae</taxon>
        <taxon>Strophariaceae</taxon>
        <taxon>Psilocybe</taxon>
    </lineage>
</organism>
<dbReference type="STRING" id="93625.A0A409X621"/>
<gene>
    <name evidence="3" type="ORF">CVT25_006924</name>
</gene>
<dbReference type="InterPro" id="IPR023631">
    <property type="entry name" value="Amidase_dom"/>
</dbReference>
<proteinExistence type="predicted"/>
<dbReference type="EMBL" id="NHYD01002539">
    <property type="protein sequence ID" value="PPQ86181.1"/>
    <property type="molecule type" value="Genomic_DNA"/>
</dbReference>
<keyword evidence="1" id="KW-0732">Signal</keyword>
<protein>
    <recommendedName>
        <fullName evidence="2">Amidase domain-containing protein</fullName>
    </recommendedName>
</protein>
<dbReference type="Proteomes" id="UP000283269">
    <property type="component" value="Unassembled WGS sequence"/>
</dbReference>
<feature type="chain" id="PRO_5019269426" description="Amidase domain-containing protein" evidence="1">
    <location>
        <begin position="20"/>
        <end position="823"/>
    </location>
</feature>
<dbReference type="OrthoDB" id="566138at2759"/>
<evidence type="ECO:0000313" key="4">
    <source>
        <dbReference type="Proteomes" id="UP000283269"/>
    </source>
</evidence>
<accession>A0A409X621</accession>
<keyword evidence="4" id="KW-1185">Reference proteome</keyword>
<dbReference type="PANTHER" id="PTHR42678:SF34">
    <property type="entry name" value="OS04G0183300 PROTEIN"/>
    <property type="match status" value="1"/>
</dbReference>
<dbReference type="Gene3D" id="3.90.1300.10">
    <property type="entry name" value="Amidase signature (AS) domain"/>
    <property type="match status" value="1"/>
</dbReference>
<feature type="domain" description="Amidase" evidence="2">
    <location>
        <begin position="334"/>
        <end position="737"/>
    </location>
</feature>
<dbReference type="InParanoid" id="A0A409X621"/>
<feature type="signal peptide" evidence="1">
    <location>
        <begin position="1"/>
        <end position="19"/>
    </location>
</feature>
<dbReference type="Pfam" id="PF01425">
    <property type="entry name" value="Amidase"/>
    <property type="match status" value="1"/>
</dbReference>
<comment type="caution">
    <text evidence="3">The sequence shown here is derived from an EMBL/GenBank/DDBJ whole genome shotgun (WGS) entry which is preliminary data.</text>
</comment>
<evidence type="ECO:0000256" key="1">
    <source>
        <dbReference type="SAM" id="SignalP"/>
    </source>
</evidence>
<reference evidence="3 4" key="1">
    <citation type="journal article" date="2018" name="Evol. Lett.">
        <title>Horizontal gene cluster transfer increased hallucinogenic mushroom diversity.</title>
        <authorList>
            <person name="Reynolds H.T."/>
            <person name="Vijayakumar V."/>
            <person name="Gluck-Thaler E."/>
            <person name="Korotkin H.B."/>
            <person name="Matheny P.B."/>
            <person name="Slot J.C."/>
        </authorList>
    </citation>
    <scope>NUCLEOTIDE SEQUENCE [LARGE SCALE GENOMIC DNA]</scope>
    <source>
        <strain evidence="3 4">2631</strain>
    </source>
</reference>
<dbReference type="AlphaFoldDB" id="A0A409X621"/>
<evidence type="ECO:0000259" key="2">
    <source>
        <dbReference type="Pfam" id="PF01425"/>
    </source>
</evidence>
<name>A0A409X621_PSICY</name>
<sequence length="823" mass="87862">MSEATKILFFVLSFWSIAAFSQNVQNPVYIIRNAETGPDSRNLSDEGRLRATNCLPTFFGHDSSHDIGLIISCSNSSQSPACQTSIQTAEPLALSLDLTVDTSCQAVDSQNCVKSKILAFSSSSKRSILVVWDATYFDNLLREFSLRNLPQDQPDSIFTLRNGIFVSQTSQNCPQVDNGTGIDPKPDVIPSLTGDQSTFTTPLNILPTTEFAPPPSITLFPNLYYTTTVIVPDPATPTPSAILLRLSKKRQSIKVRRDPLRDSKFEPKHKSEPIMSVVKWWISVLLAVLACTQIARGIATGTDVTAAVQFPDLYEASVLELQAGLDAGHFTSVDLVKAYFTRIDEVNLKGPALRAVLEVNPSALAQAAALDKERKKTGKRSLLHGIPILLKDNIATIASEGLNTTAGSFSLLESVVPEDAGVVKRLRKAGAIILGKANLSEFAHFRGNLASGWSGRGGQATNAYFVNADPCGSSSGSGIAASIGLAAVTLGSETDGSITCPSSNNNLAGIKPTVGLTSRAGVVPISQHQDTVGPMTRSLTDAAIVLSVIAGKDPNDNFTLAQPRVVPDFTKALNKNALKGKRIGVPRHAFLNDSISGNDPFVNVVFEQALATIRSLGATVVDPADLPSADEIINSNNETIVLDIDFKIELNAYYEALLQNPSGVRNLADLIAFNDANPELEEPKGFTSQNILIESEATTGRNATFFQSLAFDVELGATRGIDAALKAHNLDALVLPAPGFTTVPAVPLGFYPDNVTIQSAGPQTVYPAPGVPIGLSFFGTAFSEFDLIGFGFAYEQKTQTRLARKAFPAAIPKTQLKDIVGKA</sequence>
<dbReference type="InterPro" id="IPR036928">
    <property type="entry name" value="AS_sf"/>
</dbReference>
<dbReference type="SUPFAM" id="SSF75304">
    <property type="entry name" value="Amidase signature (AS) enzymes"/>
    <property type="match status" value="1"/>
</dbReference>
<dbReference type="PANTHER" id="PTHR42678">
    <property type="entry name" value="AMIDASE"/>
    <property type="match status" value="1"/>
</dbReference>
<evidence type="ECO:0000313" key="3">
    <source>
        <dbReference type="EMBL" id="PPQ86181.1"/>
    </source>
</evidence>